<comment type="caution">
    <text evidence="1">The sequence shown here is derived from an EMBL/GenBank/DDBJ whole genome shotgun (WGS) entry which is preliminary data.</text>
</comment>
<evidence type="ECO:0000313" key="1">
    <source>
        <dbReference type="EMBL" id="KAH7950637.1"/>
    </source>
</evidence>
<proteinExistence type="predicted"/>
<reference evidence="1" key="1">
    <citation type="journal article" date="2020" name="Cell">
        <title>Large-Scale Comparative Analyses of Tick Genomes Elucidate Their Genetic Diversity and Vector Capacities.</title>
        <authorList>
            <consortium name="Tick Genome and Microbiome Consortium (TIGMIC)"/>
            <person name="Jia N."/>
            <person name="Wang J."/>
            <person name="Shi W."/>
            <person name="Du L."/>
            <person name="Sun Y."/>
            <person name="Zhan W."/>
            <person name="Jiang J.F."/>
            <person name="Wang Q."/>
            <person name="Zhang B."/>
            <person name="Ji P."/>
            <person name="Bell-Sakyi L."/>
            <person name="Cui X.M."/>
            <person name="Yuan T.T."/>
            <person name="Jiang B.G."/>
            <person name="Yang W.F."/>
            <person name="Lam T.T."/>
            <person name="Chang Q.C."/>
            <person name="Ding S.J."/>
            <person name="Wang X.J."/>
            <person name="Zhu J.G."/>
            <person name="Ruan X.D."/>
            <person name="Zhao L."/>
            <person name="Wei J.T."/>
            <person name="Ye R.Z."/>
            <person name="Que T.C."/>
            <person name="Du C.H."/>
            <person name="Zhou Y.H."/>
            <person name="Cheng J.X."/>
            <person name="Dai P.F."/>
            <person name="Guo W.B."/>
            <person name="Han X.H."/>
            <person name="Huang E.J."/>
            <person name="Li L.F."/>
            <person name="Wei W."/>
            <person name="Gao Y.C."/>
            <person name="Liu J.Z."/>
            <person name="Shao H.Z."/>
            <person name="Wang X."/>
            <person name="Wang C.C."/>
            <person name="Yang T.C."/>
            <person name="Huo Q.B."/>
            <person name="Li W."/>
            <person name="Chen H.Y."/>
            <person name="Chen S.E."/>
            <person name="Zhou L.G."/>
            <person name="Ni X.B."/>
            <person name="Tian J.H."/>
            <person name="Sheng Y."/>
            <person name="Liu T."/>
            <person name="Pan Y.S."/>
            <person name="Xia L.Y."/>
            <person name="Li J."/>
            <person name="Zhao F."/>
            <person name="Cao W.C."/>
        </authorList>
    </citation>
    <scope>NUCLEOTIDE SEQUENCE</scope>
    <source>
        <strain evidence="1">Rmic-2018</strain>
    </source>
</reference>
<dbReference type="EMBL" id="JABSTU010005020">
    <property type="protein sequence ID" value="KAH7950637.1"/>
    <property type="molecule type" value="Genomic_DNA"/>
</dbReference>
<accession>A0A9J6CXX8</accession>
<reference evidence="1" key="2">
    <citation type="submission" date="2021-09" db="EMBL/GenBank/DDBJ databases">
        <authorList>
            <person name="Jia N."/>
            <person name="Wang J."/>
            <person name="Shi W."/>
            <person name="Du L."/>
            <person name="Sun Y."/>
            <person name="Zhan W."/>
            <person name="Jiang J."/>
            <person name="Wang Q."/>
            <person name="Zhang B."/>
            <person name="Ji P."/>
            <person name="Sakyi L.B."/>
            <person name="Cui X."/>
            <person name="Yuan T."/>
            <person name="Jiang B."/>
            <person name="Yang W."/>
            <person name="Lam T.T.-Y."/>
            <person name="Chang Q."/>
            <person name="Ding S."/>
            <person name="Wang X."/>
            <person name="Zhu J."/>
            <person name="Ruan X."/>
            <person name="Zhao L."/>
            <person name="Wei J."/>
            <person name="Que T."/>
            <person name="Du C."/>
            <person name="Cheng J."/>
            <person name="Dai P."/>
            <person name="Han X."/>
            <person name="Huang E."/>
            <person name="Gao Y."/>
            <person name="Liu J."/>
            <person name="Shao H."/>
            <person name="Ye R."/>
            <person name="Li L."/>
            <person name="Wei W."/>
            <person name="Wang X."/>
            <person name="Wang C."/>
            <person name="Huo Q."/>
            <person name="Li W."/>
            <person name="Guo W."/>
            <person name="Chen H."/>
            <person name="Chen S."/>
            <person name="Zhou L."/>
            <person name="Zhou L."/>
            <person name="Ni X."/>
            <person name="Tian J."/>
            <person name="Zhou Y."/>
            <person name="Sheng Y."/>
            <person name="Liu T."/>
            <person name="Pan Y."/>
            <person name="Xia L."/>
            <person name="Li J."/>
            <person name="Zhao F."/>
            <person name="Cao W."/>
        </authorList>
    </citation>
    <scope>NUCLEOTIDE SEQUENCE</scope>
    <source>
        <strain evidence="1">Rmic-2018</strain>
        <tissue evidence="1">Larvae</tissue>
    </source>
</reference>
<organism evidence="1 2">
    <name type="scientific">Rhipicephalus microplus</name>
    <name type="common">Cattle tick</name>
    <name type="synonym">Boophilus microplus</name>
    <dbReference type="NCBI Taxonomy" id="6941"/>
    <lineage>
        <taxon>Eukaryota</taxon>
        <taxon>Metazoa</taxon>
        <taxon>Ecdysozoa</taxon>
        <taxon>Arthropoda</taxon>
        <taxon>Chelicerata</taxon>
        <taxon>Arachnida</taxon>
        <taxon>Acari</taxon>
        <taxon>Parasitiformes</taxon>
        <taxon>Ixodida</taxon>
        <taxon>Ixodoidea</taxon>
        <taxon>Ixodidae</taxon>
        <taxon>Rhipicephalinae</taxon>
        <taxon>Rhipicephalus</taxon>
        <taxon>Boophilus</taxon>
    </lineage>
</organism>
<protein>
    <submittedName>
        <fullName evidence="1">Uncharacterized protein</fullName>
    </submittedName>
</protein>
<sequence>MANQQQETPAAPAGTPVIHFPESLGLFRQAQPPRERDLQGRPGELRVILELQGIPVIAKEPIEHWTSIGYLHGVGRDPEVETLMPGALFMVAVLFATREGHMVTLRFGGPVAPTDVMLLRIRFPVRQARPQAFQCGQRGLFVHVKERCSWSKDRIRCGRTHPGVQDCPQTQPRCVNCGGTHPANTTQCPR</sequence>
<dbReference type="Proteomes" id="UP000821866">
    <property type="component" value="Unassembled WGS sequence"/>
</dbReference>
<evidence type="ECO:0000313" key="2">
    <source>
        <dbReference type="Proteomes" id="UP000821866"/>
    </source>
</evidence>
<dbReference type="AlphaFoldDB" id="A0A9J6CXX8"/>
<name>A0A9J6CXX8_RHIMP</name>
<gene>
    <name evidence="1" type="ORF">HPB51_028327</name>
</gene>
<keyword evidence="2" id="KW-1185">Reference proteome</keyword>